<dbReference type="EMBL" id="JAMHKS010000070">
    <property type="protein sequence ID" value="MCU6677670.1"/>
    <property type="molecule type" value="Genomic_DNA"/>
</dbReference>
<organism evidence="1 2">
    <name type="scientific">Leclercia tamurae</name>
    <dbReference type="NCBI Taxonomy" id="2926467"/>
    <lineage>
        <taxon>Bacteria</taxon>
        <taxon>Pseudomonadati</taxon>
        <taxon>Pseudomonadota</taxon>
        <taxon>Gammaproteobacteria</taxon>
        <taxon>Enterobacterales</taxon>
        <taxon>Enterobacteriaceae</taxon>
        <taxon>Leclercia</taxon>
    </lineage>
</organism>
<dbReference type="Proteomes" id="UP001062027">
    <property type="component" value="Unassembled WGS sequence"/>
</dbReference>
<evidence type="ECO:0008006" key="3">
    <source>
        <dbReference type="Google" id="ProtNLM"/>
    </source>
</evidence>
<evidence type="ECO:0000313" key="1">
    <source>
        <dbReference type="EMBL" id="MCU6677670.1"/>
    </source>
</evidence>
<protein>
    <recommendedName>
        <fullName evidence="3">Lipoprotein</fullName>
    </recommendedName>
</protein>
<keyword evidence="2" id="KW-1185">Reference proteome</keyword>
<dbReference type="RefSeq" id="WP_262661931.1">
    <property type="nucleotide sequence ID" value="NZ_JAMHKS010000070.1"/>
</dbReference>
<reference evidence="1" key="1">
    <citation type="submission" date="2022-05" db="EMBL/GenBank/DDBJ databases">
        <title>Description of a novel species of Leclercia; Leclercia tamurae and the Proposal for a Novel Genus Silvania gen. nov. Containing Two Novel Species Silvania hatchlandensis sp. nov. and Silvania confinis sp. nov. Isolated from the Rhizosphere of Oak.</title>
        <authorList>
            <person name="Maddock D.W."/>
            <person name="Brady C.L."/>
            <person name="Denman S."/>
            <person name="Arnold D."/>
        </authorList>
    </citation>
    <scope>NUCLEOTIDE SEQUENCE</scope>
    <source>
        <strain evidence="1">H6S3</strain>
    </source>
</reference>
<sequence>MNKNISVLLAATLISGCSVDFTDTLPDYTGSDVSYIRVENTPHPTPFRIEKQIPAGQCWKSEHAYGITSKVAIIGVKIRTSKYVAGIAPPSTKFANKSFQEYSVQSGYTYSIWWKREVRTMYGMDLGQTYSDSFFASKGHTYEIGSDNNNIVITDLSSEPVEKTKSLPECRFKTSLLGKKQYL</sequence>
<accession>A0ABT2R9Z8</accession>
<comment type="caution">
    <text evidence="1">The sequence shown here is derived from an EMBL/GenBank/DDBJ whole genome shotgun (WGS) entry which is preliminary data.</text>
</comment>
<gene>
    <name evidence="1" type="ORF">M8318_08295</name>
</gene>
<proteinExistence type="predicted"/>
<evidence type="ECO:0000313" key="2">
    <source>
        <dbReference type="Proteomes" id="UP001062027"/>
    </source>
</evidence>
<name>A0ABT2R9Z8_9ENTR</name>
<dbReference type="PROSITE" id="PS51257">
    <property type="entry name" value="PROKAR_LIPOPROTEIN"/>
    <property type="match status" value="1"/>
</dbReference>